<reference evidence="1" key="2">
    <citation type="submission" date="2025-09" db="UniProtKB">
        <authorList>
            <consortium name="Ensembl"/>
        </authorList>
    </citation>
    <scope>IDENTIFICATION</scope>
</reference>
<dbReference type="GeneTree" id="ENSGT00630000089884"/>
<reference evidence="1" key="1">
    <citation type="submission" date="2025-08" db="UniProtKB">
        <authorList>
            <consortium name="Ensembl"/>
        </authorList>
    </citation>
    <scope>IDENTIFICATION</scope>
</reference>
<dbReference type="GO" id="GO:2000051">
    <property type="term" value="P:negative regulation of non-canonical Wnt signaling pathway"/>
    <property type="evidence" value="ECO:0007669"/>
    <property type="project" value="TreeGrafter"/>
</dbReference>
<name>A0A8C5RAP3_9ANUR</name>
<proteinExistence type="predicted"/>
<organism evidence="1 2">
    <name type="scientific">Leptobrachium leishanense</name>
    <name type="common">Leishan spiny toad</name>
    <dbReference type="NCBI Taxonomy" id="445787"/>
    <lineage>
        <taxon>Eukaryota</taxon>
        <taxon>Metazoa</taxon>
        <taxon>Chordata</taxon>
        <taxon>Craniata</taxon>
        <taxon>Vertebrata</taxon>
        <taxon>Euteleostomi</taxon>
        <taxon>Amphibia</taxon>
        <taxon>Batrachia</taxon>
        <taxon>Anura</taxon>
        <taxon>Pelobatoidea</taxon>
        <taxon>Megophryidae</taxon>
        <taxon>Leptobrachium</taxon>
    </lineage>
</organism>
<dbReference type="PANTHER" id="PTHR22605">
    <property type="entry name" value="RZ-TYPE DOMAIN-CONTAINING PROTEIN"/>
    <property type="match status" value="1"/>
</dbReference>
<protein>
    <submittedName>
        <fullName evidence="1">Uncharacterized protein</fullName>
    </submittedName>
</protein>
<dbReference type="Ensembl" id="ENSLLET00000051185.1">
    <property type="protein sequence ID" value="ENSLLEP00000049265.1"/>
    <property type="gene ID" value="ENSLLEG00000031011.1"/>
</dbReference>
<dbReference type="PANTHER" id="PTHR22605:SF16">
    <property type="entry name" value="E3 UBIQUITIN-PROTEIN LIGASE RNF213"/>
    <property type="match status" value="1"/>
</dbReference>
<dbReference type="GO" id="GO:0016887">
    <property type="term" value="F:ATP hydrolysis activity"/>
    <property type="evidence" value="ECO:0007669"/>
    <property type="project" value="InterPro"/>
</dbReference>
<dbReference type="GO" id="GO:0005730">
    <property type="term" value="C:nucleolus"/>
    <property type="evidence" value="ECO:0007669"/>
    <property type="project" value="TreeGrafter"/>
</dbReference>
<dbReference type="Proteomes" id="UP000694569">
    <property type="component" value="Unplaced"/>
</dbReference>
<dbReference type="GO" id="GO:0005829">
    <property type="term" value="C:cytosol"/>
    <property type="evidence" value="ECO:0007669"/>
    <property type="project" value="TreeGrafter"/>
</dbReference>
<evidence type="ECO:0000313" key="1">
    <source>
        <dbReference type="Ensembl" id="ENSLLEP00000049265.1"/>
    </source>
</evidence>
<accession>A0A8C5RAP3</accession>
<evidence type="ECO:0000313" key="2">
    <source>
        <dbReference type="Proteomes" id="UP000694569"/>
    </source>
</evidence>
<dbReference type="GO" id="GO:0002040">
    <property type="term" value="P:sprouting angiogenesis"/>
    <property type="evidence" value="ECO:0007669"/>
    <property type="project" value="TreeGrafter"/>
</dbReference>
<dbReference type="AlphaFoldDB" id="A0A8C5RAP3"/>
<keyword evidence="2" id="KW-1185">Reference proteome</keyword>
<sequence length="300" mass="34302">MGVLPAKVCRGSVEMWVSVDNGFSISASDVMDLHVIGYEVERDLIPIILSNCQYNMQSGQGTTQEFDLDKIQRQIASRFLQGKPRITLFGLPTFTLAHDLNYDNIFMDVKKRLPQESLPNSTINSICRDLNAYSDVCEALHIVDVTLGFLATSEGNAEYPLSTYVEKDLQMVEETNALTRCHLKHIIAVWQLLTALKSEHLLRLKRVRCHQPLNTFLEQHGSNLFLLELHEMILLKLKKPHSTDAFKPHWALKDTLGPLLFEKEVDFPELDNDFPEQISLCHCANVWKITAAKTWNRLRK</sequence>
<dbReference type="GO" id="GO:0006511">
    <property type="term" value="P:ubiquitin-dependent protein catabolic process"/>
    <property type="evidence" value="ECO:0007669"/>
    <property type="project" value="TreeGrafter"/>
</dbReference>
<dbReference type="GO" id="GO:0004842">
    <property type="term" value="F:ubiquitin-protein transferase activity"/>
    <property type="evidence" value="ECO:0007669"/>
    <property type="project" value="InterPro"/>
</dbReference>
<dbReference type="GO" id="GO:0016020">
    <property type="term" value="C:membrane"/>
    <property type="evidence" value="ECO:0007669"/>
    <property type="project" value="TreeGrafter"/>
</dbReference>
<dbReference type="InterPro" id="IPR031248">
    <property type="entry name" value="RNF213"/>
</dbReference>